<dbReference type="PROSITE" id="PS50158">
    <property type="entry name" value="ZF_CCHC"/>
    <property type="match status" value="1"/>
</dbReference>
<feature type="compositionally biased region" description="Acidic residues" evidence="3">
    <location>
        <begin position="81"/>
        <end position="95"/>
    </location>
</feature>
<organism evidence="5 6">
    <name type="scientific">Panicum virgatum</name>
    <name type="common">Blackwell switchgrass</name>
    <dbReference type="NCBI Taxonomy" id="38727"/>
    <lineage>
        <taxon>Eukaryota</taxon>
        <taxon>Viridiplantae</taxon>
        <taxon>Streptophyta</taxon>
        <taxon>Embryophyta</taxon>
        <taxon>Tracheophyta</taxon>
        <taxon>Spermatophyta</taxon>
        <taxon>Magnoliopsida</taxon>
        <taxon>Liliopsida</taxon>
        <taxon>Poales</taxon>
        <taxon>Poaceae</taxon>
        <taxon>PACMAD clade</taxon>
        <taxon>Panicoideae</taxon>
        <taxon>Panicodae</taxon>
        <taxon>Paniceae</taxon>
        <taxon>Panicinae</taxon>
        <taxon>Panicum</taxon>
        <taxon>Panicum sect. Hiantes</taxon>
    </lineage>
</organism>
<name>A0A8T0XD03_PANVG</name>
<dbReference type="Pfam" id="PF00098">
    <property type="entry name" value="zf-CCHC"/>
    <property type="match status" value="1"/>
</dbReference>
<dbReference type="GO" id="GO:0008270">
    <property type="term" value="F:zinc ion binding"/>
    <property type="evidence" value="ECO:0007669"/>
    <property type="project" value="UniProtKB-KW"/>
</dbReference>
<feature type="region of interest" description="Disordered" evidence="3">
    <location>
        <begin position="81"/>
        <end position="172"/>
    </location>
</feature>
<keyword evidence="6" id="KW-1185">Reference proteome</keyword>
<gene>
    <name evidence="5" type="ORF">PVAP13_1NG547001</name>
</gene>
<proteinExistence type="predicted"/>
<evidence type="ECO:0000256" key="3">
    <source>
        <dbReference type="SAM" id="MobiDB-lite"/>
    </source>
</evidence>
<feature type="coiled-coil region" evidence="2">
    <location>
        <begin position="267"/>
        <end position="294"/>
    </location>
</feature>
<keyword evidence="1" id="KW-0862">Zinc</keyword>
<dbReference type="SUPFAM" id="SSF57756">
    <property type="entry name" value="Retrovirus zinc finger-like domains"/>
    <property type="match status" value="1"/>
</dbReference>
<feature type="compositionally biased region" description="Low complexity" evidence="3">
    <location>
        <begin position="158"/>
        <end position="170"/>
    </location>
</feature>
<dbReference type="InterPro" id="IPR036875">
    <property type="entry name" value="Znf_CCHC_sf"/>
</dbReference>
<evidence type="ECO:0000259" key="4">
    <source>
        <dbReference type="PROSITE" id="PS50158"/>
    </source>
</evidence>
<evidence type="ECO:0000256" key="2">
    <source>
        <dbReference type="SAM" id="Coils"/>
    </source>
</evidence>
<comment type="caution">
    <text evidence="5">The sequence shown here is derived from an EMBL/GenBank/DDBJ whole genome shotgun (WGS) entry which is preliminary data.</text>
</comment>
<keyword evidence="1" id="KW-0863">Zinc-finger</keyword>
<keyword evidence="1" id="KW-0479">Metal-binding</keyword>
<dbReference type="AlphaFoldDB" id="A0A8T0XD03"/>
<evidence type="ECO:0000313" key="5">
    <source>
        <dbReference type="EMBL" id="KAG2655193.1"/>
    </source>
</evidence>
<dbReference type="Proteomes" id="UP000823388">
    <property type="component" value="Chromosome 1N"/>
</dbReference>
<dbReference type="SMART" id="SM00343">
    <property type="entry name" value="ZnF_C2HC"/>
    <property type="match status" value="2"/>
</dbReference>
<feature type="domain" description="CCHC-type" evidence="4">
    <location>
        <begin position="361"/>
        <end position="375"/>
    </location>
</feature>
<evidence type="ECO:0000256" key="1">
    <source>
        <dbReference type="PROSITE-ProRule" id="PRU00047"/>
    </source>
</evidence>
<keyword evidence="2" id="KW-0175">Coiled coil</keyword>
<evidence type="ECO:0000313" key="6">
    <source>
        <dbReference type="Proteomes" id="UP000823388"/>
    </source>
</evidence>
<dbReference type="EMBL" id="CM029038">
    <property type="protein sequence ID" value="KAG2655193.1"/>
    <property type="molecule type" value="Genomic_DNA"/>
</dbReference>
<feature type="compositionally biased region" description="Basic residues" evidence="3">
    <location>
        <begin position="143"/>
        <end position="157"/>
    </location>
</feature>
<accession>A0A8T0XD03</accession>
<sequence>MGPSFEQIVDESILPNDFDNLFKLSNEEMKCLINNRRVVNLLFKNMDRELSDLIHKDDKLKEIRFDAHHLWKFIESICEEDDDEDDQEEEKESLEECTTTTIHSHPFVTPSEEQGAESTDSAGSHLEPIRSVRVTGQTCLTKNQKKKSKKCSRRRSRQAQASETSASSTSLEKKIQMLKAQVEKLTSEHVALPGTHLELEKSYEMLVDSHVSLQVANEIVMTSVTSYQPLTHTCTCSQIQIMLSCDKLCCSQATNSCVEHVVAESCDDLIVKENDELKREVEELKIEMIKLKSKGQVQPSQDNRDNMVKKLEKGSNSTNFAPQQDQAKEESLVQFKRSNMESKNKTKLSRKEKQCARTRVCFRCKEKGHLIAACPIQQSKAQSHSYKRNQDCNSWVKLKVNKAKHRTCYTYREKGHLGKDCPKGKSPNSNLVHYDFTRLRKDKDGTCAIRVINFPQTSIRAIWVPKHLVSNLYGPSKIWVPKGTC</sequence>
<dbReference type="Gene3D" id="4.10.60.10">
    <property type="entry name" value="Zinc finger, CCHC-type"/>
    <property type="match status" value="1"/>
</dbReference>
<protein>
    <recommendedName>
        <fullName evidence="4">CCHC-type domain-containing protein</fullName>
    </recommendedName>
</protein>
<reference evidence="5" key="1">
    <citation type="submission" date="2020-05" db="EMBL/GenBank/DDBJ databases">
        <title>WGS assembly of Panicum virgatum.</title>
        <authorList>
            <person name="Lovell J.T."/>
            <person name="Jenkins J."/>
            <person name="Shu S."/>
            <person name="Juenger T.E."/>
            <person name="Schmutz J."/>
        </authorList>
    </citation>
    <scope>NUCLEOTIDE SEQUENCE</scope>
    <source>
        <strain evidence="5">AP13</strain>
    </source>
</reference>
<dbReference type="InterPro" id="IPR001878">
    <property type="entry name" value="Znf_CCHC"/>
</dbReference>
<dbReference type="GO" id="GO:0003676">
    <property type="term" value="F:nucleic acid binding"/>
    <property type="evidence" value="ECO:0007669"/>
    <property type="project" value="InterPro"/>
</dbReference>